<keyword evidence="5" id="KW-1185">Reference proteome</keyword>
<dbReference type="InterPro" id="IPR028082">
    <property type="entry name" value="Peripla_BP_I"/>
</dbReference>
<dbReference type="EMBL" id="MVIE01000004">
    <property type="protein sequence ID" value="ORB45497.1"/>
    <property type="molecule type" value="Genomic_DNA"/>
</dbReference>
<gene>
    <name evidence="4" type="ORF">BST39_04610</name>
</gene>
<sequence length="386" mass="42287">MEWHVVNYPDGISRSLPKVNSGTREPHRVAIIQDWGVGLQPLYDQYDATQLAFDEAHQSGLLDRPVELKVVEVEGLPYARATTILDAVERSVREFAPIAIIGPHTSENVPVINPYVEEVGIPFIAMCGGLELAGPWTFLTPNGTFCDEAVLMVDHAVDVAGARKLGVIREDNLLGDEYTTYMKKRAHERDASFVADVRVGSFIDADTAAAAVTMMRDSGVEAYMYVGFGANAFSVLGASQKLAAEGYAAARITMSIFMGTIDGLSQYTGLIDNFEGWVGVDQFDERNTTFTSMLDRFEKRFGRRPVHCYTAQGYDMGNVVAHGLATAKPHSRDGLRRSLEKIRRLDAAVGGPGNHISFGHYDHRGYKGDYITMRTVVGGINVLAAD</sequence>
<dbReference type="Pfam" id="PF13458">
    <property type="entry name" value="Peripla_BP_6"/>
    <property type="match status" value="1"/>
</dbReference>
<dbReference type="PANTHER" id="PTHR30483">
    <property type="entry name" value="LEUCINE-SPECIFIC-BINDING PROTEIN"/>
    <property type="match status" value="1"/>
</dbReference>
<protein>
    <recommendedName>
        <fullName evidence="3">Leucine-binding protein domain-containing protein</fullName>
    </recommendedName>
</protein>
<dbReference type="InterPro" id="IPR028081">
    <property type="entry name" value="Leu-bd"/>
</dbReference>
<dbReference type="AlphaFoldDB" id="A0A1X0IG17"/>
<dbReference type="PANTHER" id="PTHR30483:SF6">
    <property type="entry name" value="PERIPLASMIC BINDING PROTEIN OF ABC TRANSPORTER FOR NATURAL AMINO ACIDS"/>
    <property type="match status" value="1"/>
</dbReference>
<comment type="caution">
    <text evidence="4">The sequence shown here is derived from an EMBL/GenBank/DDBJ whole genome shotgun (WGS) entry which is preliminary data.</text>
</comment>
<dbReference type="STRING" id="590652.BST39_04610"/>
<organism evidence="4 5">
    <name type="scientific">Mycobacterium paraseoulense</name>
    <dbReference type="NCBI Taxonomy" id="590652"/>
    <lineage>
        <taxon>Bacteria</taxon>
        <taxon>Bacillati</taxon>
        <taxon>Actinomycetota</taxon>
        <taxon>Actinomycetes</taxon>
        <taxon>Mycobacteriales</taxon>
        <taxon>Mycobacteriaceae</taxon>
        <taxon>Mycobacterium</taxon>
    </lineage>
</organism>
<evidence type="ECO:0000259" key="3">
    <source>
        <dbReference type="Pfam" id="PF13458"/>
    </source>
</evidence>
<feature type="domain" description="Leucine-binding protein" evidence="3">
    <location>
        <begin position="47"/>
        <end position="365"/>
    </location>
</feature>
<dbReference type="SUPFAM" id="SSF53822">
    <property type="entry name" value="Periplasmic binding protein-like I"/>
    <property type="match status" value="1"/>
</dbReference>
<proteinExistence type="inferred from homology"/>
<keyword evidence="2" id="KW-0732">Signal</keyword>
<reference evidence="4 5" key="1">
    <citation type="submission" date="2017-02" db="EMBL/GenBank/DDBJ databases">
        <title>The new phylogeny of genus Mycobacterium.</title>
        <authorList>
            <person name="Tortoli E."/>
            <person name="Trovato A."/>
            <person name="Cirillo D.M."/>
        </authorList>
    </citation>
    <scope>NUCLEOTIDE SEQUENCE [LARGE SCALE GENOMIC DNA]</scope>
    <source>
        <strain evidence="4 5">DSM 45000</strain>
    </source>
</reference>
<name>A0A1X0IG17_9MYCO</name>
<evidence type="ECO:0000313" key="5">
    <source>
        <dbReference type="Proteomes" id="UP000192513"/>
    </source>
</evidence>
<evidence type="ECO:0000256" key="2">
    <source>
        <dbReference type="ARBA" id="ARBA00022729"/>
    </source>
</evidence>
<dbReference type="Proteomes" id="UP000192513">
    <property type="component" value="Unassembled WGS sequence"/>
</dbReference>
<dbReference type="InterPro" id="IPR051010">
    <property type="entry name" value="BCAA_transport"/>
</dbReference>
<evidence type="ECO:0000313" key="4">
    <source>
        <dbReference type="EMBL" id="ORB45497.1"/>
    </source>
</evidence>
<evidence type="ECO:0000256" key="1">
    <source>
        <dbReference type="ARBA" id="ARBA00010062"/>
    </source>
</evidence>
<comment type="similarity">
    <text evidence="1">Belongs to the leucine-binding protein family.</text>
</comment>
<dbReference type="Gene3D" id="3.40.50.2300">
    <property type="match status" value="2"/>
</dbReference>
<accession>A0A1X0IG17</accession>